<dbReference type="Proteomes" id="UP000325134">
    <property type="component" value="Unassembled WGS sequence"/>
</dbReference>
<dbReference type="EMBL" id="FQVK01000031">
    <property type="protein sequence ID" value="SHF36331.1"/>
    <property type="molecule type" value="Genomic_DNA"/>
</dbReference>
<sequence length="85" mass="9118">MIRPAILEEAAHVLEARAETYGPATDALRAIAARWSLTLGVPVSPEQVALCMIDLKLARLAHDPAHRDSLVDVIGYAALMSEAGR</sequence>
<evidence type="ECO:0000259" key="1">
    <source>
        <dbReference type="Pfam" id="PF19905"/>
    </source>
</evidence>
<accession>A0A1M5B193</accession>
<feature type="domain" description="DUF6378" evidence="1">
    <location>
        <begin position="6"/>
        <end position="82"/>
    </location>
</feature>
<dbReference type="Pfam" id="PF19905">
    <property type="entry name" value="DUF6378"/>
    <property type="match status" value="1"/>
</dbReference>
<keyword evidence="3" id="KW-1185">Reference proteome</keyword>
<protein>
    <recommendedName>
        <fullName evidence="1">DUF6378 domain-containing protein</fullName>
    </recommendedName>
</protein>
<proteinExistence type="predicted"/>
<dbReference type="RefSeq" id="WP_149777200.1">
    <property type="nucleotide sequence ID" value="NZ_FQVK01000031.1"/>
</dbReference>
<dbReference type="OrthoDB" id="7596392at2"/>
<reference evidence="2 3" key="1">
    <citation type="submission" date="2016-11" db="EMBL/GenBank/DDBJ databases">
        <authorList>
            <person name="Varghese N."/>
            <person name="Submissions S."/>
        </authorList>
    </citation>
    <scope>NUCLEOTIDE SEQUENCE [LARGE SCALE GENOMIC DNA]</scope>
    <source>
        <strain evidence="2 3">DSM 29341</strain>
    </source>
</reference>
<dbReference type="InterPro" id="IPR045958">
    <property type="entry name" value="DUF6378"/>
</dbReference>
<evidence type="ECO:0000313" key="2">
    <source>
        <dbReference type="EMBL" id="SHF36331.1"/>
    </source>
</evidence>
<evidence type="ECO:0000313" key="3">
    <source>
        <dbReference type="Proteomes" id="UP000325134"/>
    </source>
</evidence>
<gene>
    <name evidence="2" type="ORF">SAMN05444279_1314</name>
</gene>
<name>A0A1M5B193_9RHOB</name>
<dbReference type="AlphaFoldDB" id="A0A1M5B193"/>
<organism evidence="2 3">
    <name type="scientific">Ruegeria intermedia</name>
    <dbReference type="NCBI Taxonomy" id="996115"/>
    <lineage>
        <taxon>Bacteria</taxon>
        <taxon>Pseudomonadati</taxon>
        <taxon>Pseudomonadota</taxon>
        <taxon>Alphaproteobacteria</taxon>
        <taxon>Rhodobacterales</taxon>
        <taxon>Roseobacteraceae</taxon>
        <taxon>Ruegeria</taxon>
    </lineage>
</organism>